<dbReference type="AlphaFoldDB" id="A0A6L2J3Y4"/>
<feature type="compositionally biased region" description="Polar residues" evidence="1">
    <location>
        <begin position="495"/>
        <end position="512"/>
    </location>
</feature>
<dbReference type="EMBL" id="BKCJ010000176">
    <property type="protein sequence ID" value="GEU30665.1"/>
    <property type="molecule type" value="Genomic_DNA"/>
</dbReference>
<gene>
    <name evidence="2" type="ORF">Tci_002643</name>
</gene>
<reference evidence="2" key="1">
    <citation type="journal article" date="2019" name="Sci. Rep.">
        <title>Draft genome of Tanacetum cinerariifolium, the natural source of mosquito coil.</title>
        <authorList>
            <person name="Yamashiro T."/>
            <person name="Shiraishi A."/>
            <person name="Satake H."/>
            <person name="Nakayama K."/>
        </authorList>
    </citation>
    <scope>NUCLEOTIDE SEQUENCE</scope>
</reference>
<evidence type="ECO:0000313" key="2">
    <source>
        <dbReference type="EMBL" id="GEU30665.1"/>
    </source>
</evidence>
<feature type="compositionally biased region" description="Basic and acidic residues" evidence="1">
    <location>
        <begin position="462"/>
        <end position="487"/>
    </location>
</feature>
<evidence type="ECO:0000256" key="1">
    <source>
        <dbReference type="SAM" id="MobiDB-lite"/>
    </source>
</evidence>
<sequence length="564" mass="65878">MFHLPQANDNNHDRFVPPPSFFDMFPFYKNDLRFTMELKTSSSFKKTGLLQLWQTLCKIFSKCLTTHVTRWDQPSLQIMQMMYCFINNIHVDYAKLLWEGIHYSFHHSTSSIHYPRFTKTIIGHYMTNFPEISRRARDKYHNLKDDDIMKNIFNSRRYKDKVGMKIPAWMITEEMKHTEHYRMTPSAPRPPNPKMDAAESSAPKRSTMIHFYIPQRRSTHLTPPAPVPTVDKADEVILQDTLQVILVKHKIGEEQEARENVALVDEHLASVEIEKIMEGQKNFIDDSSISRNDEHNIPGTRLEPRSDKVRPKVEFVDVVIPVYVNEEEEKITDDVYELKRKEKGKIVEEFRNTPFPTPIRSFRIYIDLVSSDTKKLQELTVTDITPSSSSPSTKLSTINRLLSIFKAKHARFKRYKSFFQELQGRYGYLFKHLRARFMPWKSFATLADHLHDAMVKSLPTTIDKHDDPHDDVHPEGENSAKRQKTSEYEAYVSGELSSKQDNEQEQGPSTSGPMKIVLSLHKFLEVIFNDDDIKERTSRWVNKNMVVMVFISIHQKFSDMGKSA</sequence>
<accession>A0A6L2J3Y4</accession>
<organism evidence="2">
    <name type="scientific">Tanacetum cinerariifolium</name>
    <name type="common">Dalmatian daisy</name>
    <name type="synonym">Chrysanthemum cinerariifolium</name>
    <dbReference type="NCBI Taxonomy" id="118510"/>
    <lineage>
        <taxon>Eukaryota</taxon>
        <taxon>Viridiplantae</taxon>
        <taxon>Streptophyta</taxon>
        <taxon>Embryophyta</taxon>
        <taxon>Tracheophyta</taxon>
        <taxon>Spermatophyta</taxon>
        <taxon>Magnoliopsida</taxon>
        <taxon>eudicotyledons</taxon>
        <taxon>Gunneridae</taxon>
        <taxon>Pentapetalae</taxon>
        <taxon>asterids</taxon>
        <taxon>campanulids</taxon>
        <taxon>Asterales</taxon>
        <taxon>Asteraceae</taxon>
        <taxon>Asteroideae</taxon>
        <taxon>Anthemideae</taxon>
        <taxon>Anthemidinae</taxon>
        <taxon>Tanacetum</taxon>
    </lineage>
</organism>
<feature type="region of interest" description="Disordered" evidence="1">
    <location>
        <begin position="460"/>
        <end position="512"/>
    </location>
</feature>
<protein>
    <submittedName>
        <fullName evidence="2">Uncharacterized protein</fullName>
    </submittedName>
</protein>
<comment type="caution">
    <text evidence="2">The sequence shown here is derived from an EMBL/GenBank/DDBJ whole genome shotgun (WGS) entry which is preliminary data.</text>
</comment>
<name>A0A6L2J3Y4_TANCI</name>
<feature type="region of interest" description="Disordered" evidence="1">
    <location>
        <begin position="182"/>
        <end position="203"/>
    </location>
</feature>
<proteinExistence type="predicted"/>